<evidence type="ECO:0000256" key="1">
    <source>
        <dbReference type="SAM" id="SignalP"/>
    </source>
</evidence>
<dbReference type="PANTHER" id="PTHR46534:SF1">
    <property type="entry name" value="IGGFC-BINDING PROTEIN N-TERMINAL DOMAIN-CONTAINING PROTEIN"/>
    <property type="match status" value="1"/>
</dbReference>
<accession>A0A3P1XL10</accession>
<dbReference type="EMBL" id="RQYS01000050">
    <property type="protein sequence ID" value="RRD59221.1"/>
    <property type="molecule type" value="Genomic_DNA"/>
</dbReference>
<dbReference type="Gene3D" id="2.160.20.10">
    <property type="entry name" value="Single-stranded right-handed beta-helix, Pectin lyase-like"/>
    <property type="match status" value="1"/>
</dbReference>
<dbReference type="InterPro" id="IPR035234">
    <property type="entry name" value="IgGFc-bd_N"/>
</dbReference>
<evidence type="ECO:0000313" key="4">
    <source>
        <dbReference type="Proteomes" id="UP000278609"/>
    </source>
</evidence>
<evidence type="ECO:0000259" key="2">
    <source>
        <dbReference type="Pfam" id="PF17517"/>
    </source>
</evidence>
<proteinExistence type="predicted"/>
<name>A0A3P1XL10_TANFO</name>
<dbReference type="SUPFAM" id="SSF51126">
    <property type="entry name" value="Pectin lyase-like"/>
    <property type="match status" value="1"/>
</dbReference>
<dbReference type="AlphaFoldDB" id="A0A3P1XL10"/>
<dbReference type="Proteomes" id="UP000278609">
    <property type="component" value="Unassembled WGS sequence"/>
</dbReference>
<feature type="signal peptide" evidence="1">
    <location>
        <begin position="1"/>
        <end position="20"/>
    </location>
</feature>
<feature type="non-terminal residue" evidence="3">
    <location>
        <position position="822"/>
    </location>
</feature>
<organism evidence="3 4">
    <name type="scientific">Tannerella forsythia</name>
    <name type="common">Bacteroides forsythus</name>
    <dbReference type="NCBI Taxonomy" id="28112"/>
    <lineage>
        <taxon>Bacteria</taxon>
        <taxon>Pseudomonadati</taxon>
        <taxon>Bacteroidota</taxon>
        <taxon>Bacteroidia</taxon>
        <taxon>Bacteroidales</taxon>
        <taxon>Tannerellaceae</taxon>
        <taxon>Tannerella</taxon>
    </lineage>
</organism>
<dbReference type="RefSeq" id="WP_124752246.1">
    <property type="nucleotide sequence ID" value="NZ_RQYS01000050.1"/>
</dbReference>
<reference evidence="3 4" key="1">
    <citation type="submission" date="2018-11" db="EMBL/GenBank/DDBJ databases">
        <title>Genomes From Bacteria Associated with the Canine Oral Cavity: a Test Case for Automated Genome-Based Taxonomic Assignment.</title>
        <authorList>
            <person name="Coil D.A."/>
            <person name="Jospin G."/>
            <person name="Darling A.E."/>
            <person name="Wallis C."/>
            <person name="Davis I.J."/>
            <person name="Harris S."/>
            <person name="Eisen J.A."/>
            <person name="Holcombe L.J."/>
            <person name="O'Flynn C."/>
        </authorList>
    </citation>
    <scope>NUCLEOTIDE SEQUENCE [LARGE SCALE GENOMIC DNA]</scope>
    <source>
        <strain evidence="3 4">OH2617_COT-023</strain>
    </source>
</reference>
<keyword evidence="1" id="KW-0732">Signal</keyword>
<feature type="domain" description="IgGFc-binding protein N-terminal" evidence="2">
    <location>
        <begin position="169"/>
        <end position="409"/>
    </location>
</feature>
<sequence length="822" mass="89343">MRKKLFLLFACLCVLANLNAQDTEFWFSASDVAKSHSDSPVFFVFSNPSKVKNANVRITCHGGAPAGSAAFEQNFVVPARGFYKLDFTDWPPTPLASLVETPAALAGTVSNYGIHITSDVKILVYYMINANTQRDIYSLKGAPALGTYFITPFMKQEGNYFEQRPHTIYNMGSDEIEIVATQPNTTVTVDLKKRCMLGTTGHLETGVHTFNFTHAGQTLTLREDTVGATNTPDAIALTKNTGTLAGTVIRSDKPIAVTQTEDCFSAVRGPLASGSTDVVGDQLVPVDMVGKRYVVIRGYSTVGERVDFVATQPNTTITVHCNGGTLTSPAMNTGDMWYVNMSDLNGTASDIFVDATEPVYCYQHTATNGELGGAIIPSMYSISQQQIAFYQSPGMPNQNNIFLVFREGTDTAFTISYGTGAPRKLSDVVGPIIPKIIPGGIANEWRYANIGLPTSEDNKMALIRNDESTFSLGYFNGVGSVTAGYGYLSGFGSFAFDPDTFWRCSDKPVPISLVGGYALSYLWSYYPDTGYTTPTATWTTPSIKARQKGMYVLEMNQDPRIIKDTVWVLDMEWNASIKRKPNKPAKIGVPQQFDINMNPSMLNMPTLSVEWTFEGGNPSTSNVVNPRVVWNSTGQKKVTLRLSATAGAGAYEVTCDTTLVMDLMLYEKNIGYFVDQNVKGGRRDGTNWQNAFPTIEEALDQASQGDCVWVAEGNYMPPKGKSYVIDYDSVEIYGGFGAWEADLNERNYTLHKTIMNGNGSNVVVFDGSTDYTNNACGVSRDARVDGFIIRGGTASEGAGILFKNGASGTVANSVIMDNTATG</sequence>
<dbReference type="OrthoDB" id="7794186at2"/>
<evidence type="ECO:0000313" key="3">
    <source>
        <dbReference type="EMBL" id="RRD59221.1"/>
    </source>
</evidence>
<dbReference type="InterPro" id="IPR012334">
    <property type="entry name" value="Pectin_lyas_fold"/>
</dbReference>
<comment type="caution">
    <text evidence="3">The sequence shown here is derived from an EMBL/GenBank/DDBJ whole genome shotgun (WGS) entry which is preliminary data.</text>
</comment>
<dbReference type="Pfam" id="PF17517">
    <property type="entry name" value="IgGFc_binding"/>
    <property type="match status" value="1"/>
</dbReference>
<protein>
    <submittedName>
        <fullName evidence="3">DUF1565 domain-containing protein</fullName>
    </submittedName>
</protein>
<dbReference type="InterPro" id="IPR011050">
    <property type="entry name" value="Pectin_lyase_fold/virulence"/>
</dbReference>
<gene>
    <name evidence="3" type="ORF">EII40_10795</name>
</gene>
<feature type="chain" id="PRO_5018147461" evidence="1">
    <location>
        <begin position="21"/>
        <end position="822"/>
    </location>
</feature>
<dbReference type="PANTHER" id="PTHR46534">
    <property type="entry name" value="IGGFC_BINDING DOMAIN-CONTAINING PROTEIN"/>
    <property type="match status" value="1"/>
</dbReference>